<evidence type="ECO:0000313" key="2">
    <source>
        <dbReference type="Proteomes" id="UP001283361"/>
    </source>
</evidence>
<gene>
    <name evidence="1" type="ORF">RRG08_051696</name>
</gene>
<sequence>MSDKDVQPYSSEETDLLTKKFQRAHLIGCSIYTQEQAGNPGQIQKPPYTSVSWQWPISIPSTIYVQSSPLHYAPGFLQLHSFLLTSVSPPTEQKDVELIFGESQALWLIDPTRPSSFATTRLVNGAICPTEKKLYPN</sequence>
<keyword evidence="2" id="KW-1185">Reference proteome</keyword>
<accession>A0AAE1AFK6</accession>
<name>A0AAE1AFK6_9GAST</name>
<dbReference type="EMBL" id="JAWDGP010001932">
    <property type="protein sequence ID" value="KAK3786894.1"/>
    <property type="molecule type" value="Genomic_DNA"/>
</dbReference>
<dbReference type="AlphaFoldDB" id="A0AAE1AFK6"/>
<dbReference type="Proteomes" id="UP001283361">
    <property type="component" value="Unassembled WGS sequence"/>
</dbReference>
<reference evidence="1" key="1">
    <citation type="journal article" date="2023" name="G3 (Bethesda)">
        <title>A reference genome for the long-term kleptoplast-retaining sea slug Elysia crispata morphotype clarki.</title>
        <authorList>
            <person name="Eastman K.E."/>
            <person name="Pendleton A.L."/>
            <person name="Shaikh M.A."/>
            <person name="Suttiyut T."/>
            <person name="Ogas R."/>
            <person name="Tomko P."/>
            <person name="Gavelis G."/>
            <person name="Widhalm J.R."/>
            <person name="Wisecaver J.H."/>
        </authorList>
    </citation>
    <scope>NUCLEOTIDE SEQUENCE</scope>
    <source>
        <strain evidence="1">ECLA1</strain>
    </source>
</reference>
<proteinExistence type="predicted"/>
<evidence type="ECO:0000313" key="1">
    <source>
        <dbReference type="EMBL" id="KAK3786894.1"/>
    </source>
</evidence>
<protein>
    <submittedName>
        <fullName evidence="1">Uncharacterized protein</fullName>
    </submittedName>
</protein>
<organism evidence="1 2">
    <name type="scientific">Elysia crispata</name>
    <name type="common">lettuce slug</name>
    <dbReference type="NCBI Taxonomy" id="231223"/>
    <lineage>
        <taxon>Eukaryota</taxon>
        <taxon>Metazoa</taxon>
        <taxon>Spiralia</taxon>
        <taxon>Lophotrochozoa</taxon>
        <taxon>Mollusca</taxon>
        <taxon>Gastropoda</taxon>
        <taxon>Heterobranchia</taxon>
        <taxon>Euthyneura</taxon>
        <taxon>Panpulmonata</taxon>
        <taxon>Sacoglossa</taxon>
        <taxon>Placobranchoidea</taxon>
        <taxon>Plakobranchidae</taxon>
        <taxon>Elysia</taxon>
    </lineage>
</organism>
<comment type="caution">
    <text evidence="1">The sequence shown here is derived from an EMBL/GenBank/DDBJ whole genome shotgun (WGS) entry which is preliminary data.</text>
</comment>